<feature type="compositionally biased region" description="Low complexity" evidence="8">
    <location>
        <begin position="1"/>
        <end position="18"/>
    </location>
</feature>
<dbReference type="OrthoDB" id="40044at2"/>
<dbReference type="Gene3D" id="1.20.1560.10">
    <property type="entry name" value="ABC transporter type 1, transmembrane domain"/>
    <property type="match status" value="1"/>
</dbReference>
<evidence type="ECO:0000256" key="2">
    <source>
        <dbReference type="ARBA" id="ARBA00022448"/>
    </source>
</evidence>
<evidence type="ECO:0000313" key="13">
    <source>
        <dbReference type="Proteomes" id="UP000236434"/>
    </source>
</evidence>
<dbReference type="PROSITE" id="PS50893">
    <property type="entry name" value="ABC_TRANSPORTER_2"/>
    <property type="match status" value="1"/>
</dbReference>
<dbReference type="InterPro" id="IPR003439">
    <property type="entry name" value="ABC_transporter-like_ATP-bd"/>
</dbReference>
<dbReference type="InterPro" id="IPR036640">
    <property type="entry name" value="ABC1_TM_sf"/>
</dbReference>
<dbReference type="Pfam" id="PF00664">
    <property type="entry name" value="ABC_membrane"/>
    <property type="match status" value="1"/>
</dbReference>
<dbReference type="FunFam" id="3.40.50.300:FF:000287">
    <property type="entry name" value="Multidrug ABC transporter ATP-binding protein"/>
    <property type="match status" value="1"/>
</dbReference>
<organism evidence="12 13">
    <name type="scientific">Petrotoga olearia DSM 13574</name>
    <dbReference type="NCBI Taxonomy" id="1122955"/>
    <lineage>
        <taxon>Bacteria</taxon>
        <taxon>Thermotogati</taxon>
        <taxon>Thermotogota</taxon>
        <taxon>Thermotogae</taxon>
        <taxon>Petrotogales</taxon>
        <taxon>Petrotogaceae</taxon>
        <taxon>Petrotoga</taxon>
    </lineage>
</organism>
<evidence type="ECO:0000259" key="10">
    <source>
        <dbReference type="PROSITE" id="PS50893"/>
    </source>
</evidence>
<dbReference type="GO" id="GO:0005524">
    <property type="term" value="F:ATP binding"/>
    <property type="evidence" value="ECO:0007669"/>
    <property type="project" value="UniProtKB-KW"/>
</dbReference>
<protein>
    <submittedName>
        <fullName evidence="12">ABC transporter</fullName>
    </submittedName>
</protein>
<dbReference type="GO" id="GO:0005886">
    <property type="term" value="C:plasma membrane"/>
    <property type="evidence" value="ECO:0007669"/>
    <property type="project" value="UniProtKB-SubCell"/>
</dbReference>
<dbReference type="SUPFAM" id="SSF90123">
    <property type="entry name" value="ABC transporter transmembrane region"/>
    <property type="match status" value="1"/>
</dbReference>
<keyword evidence="4" id="KW-0547">Nucleotide-binding</keyword>
<gene>
    <name evidence="12" type="ORF">X929_00450</name>
</gene>
<dbReference type="InterPro" id="IPR011527">
    <property type="entry name" value="ABC1_TM_dom"/>
</dbReference>
<dbReference type="PROSITE" id="PS00211">
    <property type="entry name" value="ABC_TRANSPORTER_1"/>
    <property type="match status" value="1"/>
</dbReference>
<dbReference type="InterPro" id="IPR039421">
    <property type="entry name" value="Type_1_exporter"/>
</dbReference>
<keyword evidence="6 9" id="KW-1133">Transmembrane helix</keyword>
<dbReference type="CDD" id="cd18547">
    <property type="entry name" value="ABC_6TM_Tm288_like"/>
    <property type="match status" value="1"/>
</dbReference>
<keyword evidence="2" id="KW-0813">Transport</keyword>
<name>A0A2K1P701_9BACT</name>
<dbReference type="InterPro" id="IPR003593">
    <property type="entry name" value="AAA+_ATPase"/>
</dbReference>
<dbReference type="PANTHER" id="PTHR43394:SF1">
    <property type="entry name" value="ATP-BINDING CASSETTE SUB-FAMILY B MEMBER 10, MITOCHONDRIAL"/>
    <property type="match status" value="1"/>
</dbReference>
<dbReference type="InterPro" id="IPR017871">
    <property type="entry name" value="ABC_transporter-like_CS"/>
</dbReference>
<evidence type="ECO:0000256" key="1">
    <source>
        <dbReference type="ARBA" id="ARBA00004651"/>
    </source>
</evidence>
<dbReference type="Proteomes" id="UP000236434">
    <property type="component" value="Unassembled WGS sequence"/>
</dbReference>
<evidence type="ECO:0000256" key="6">
    <source>
        <dbReference type="ARBA" id="ARBA00022989"/>
    </source>
</evidence>
<feature type="transmembrane region" description="Helical" evidence="9">
    <location>
        <begin position="237"/>
        <end position="254"/>
    </location>
</feature>
<proteinExistence type="predicted"/>
<feature type="region of interest" description="Disordered" evidence="8">
    <location>
        <begin position="1"/>
        <end position="30"/>
    </location>
</feature>
<keyword evidence="3 9" id="KW-0812">Transmembrane</keyword>
<evidence type="ECO:0000256" key="5">
    <source>
        <dbReference type="ARBA" id="ARBA00022840"/>
    </source>
</evidence>
<dbReference type="GO" id="GO:0016887">
    <property type="term" value="F:ATP hydrolysis activity"/>
    <property type="evidence" value="ECO:0007669"/>
    <property type="project" value="InterPro"/>
</dbReference>
<feature type="domain" description="ABC transmembrane type-1" evidence="11">
    <location>
        <begin position="55"/>
        <end position="378"/>
    </location>
</feature>
<dbReference type="GO" id="GO:0015421">
    <property type="term" value="F:ABC-type oligopeptide transporter activity"/>
    <property type="evidence" value="ECO:0007669"/>
    <property type="project" value="TreeGrafter"/>
</dbReference>
<evidence type="ECO:0000313" key="12">
    <source>
        <dbReference type="EMBL" id="PNR98549.1"/>
    </source>
</evidence>
<evidence type="ECO:0000256" key="7">
    <source>
        <dbReference type="ARBA" id="ARBA00023136"/>
    </source>
</evidence>
<keyword evidence="7 9" id="KW-0472">Membrane</keyword>
<evidence type="ECO:0000259" key="11">
    <source>
        <dbReference type="PROSITE" id="PS50929"/>
    </source>
</evidence>
<sequence>MSSHNTKTSNKSNKQPMGMGMGRRGGATPVEKPKNFWGSLKRLLGYLRPQLVPILFVISFAVLATIFMITAPKLMGNATNVLFEGIISKNMPENTTKEEAIQMLKLSGNDQIAEMIGPMNIVPGQGVNYNRLIQILLTLLGIYGLSALFNWLQQYLMAGVSQKSIYNLRKEVDNKLSKLPLKYFDSHSHGDILSRVTNDIDNIGRTLQQTLTQIITAFVTIIGVIVMMLTISPLLTLIALTLIPLSLIVTMFIVKRSQKQFETQWDSTGKLNGHVEETYSGHNIVKVFNRQKDVKETFDNENARLYQASFKSQFISGIIRPSIAFLNNLNYVLVSVIGGLRVANGMMTLGDVQAFIQYSRMFTQPIVQTANIINILQSTIASAERVFELLDEEDEVPDPIDPIELPEVEGRIVFENVSFSYDPKKPLIEEMNLTVQPGENVAIVGPTGAGKTTLVNLLMRFYDVTGGRITLDGIDIRQMRRSDLRKNFGMVLQDTWLFGGTIKENIAYGKEDASDEEIIQAAKAAYVDHFVRTLPHGYNTVIDEEASNLSQGQRQLITIARAFLADPKILILDEATSSVDTRTETLIQQAMEKLMRGRTSFIIAHRLSTIRDADTILVMDHGSIVETGNHEELMKNKGFYYNLYMSQFSGIDLKKQLKDSKTSEENTASVKS</sequence>
<accession>A0A2K1P701</accession>
<keyword evidence="5" id="KW-0067">ATP-binding</keyword>
<dbReference type="InterPro" id="IPR027417">
    <property type="entry name" value="P-loop_NTPase"/>
</dbReference>
<evidence type="ECO:0000256" key="8">
    <source>
        <dbReference type="SAM" id="MobiDB-lite"/>
    </source>
</evidence>
<dbReference type="Pfam" id="PF00005">
    <property type="entry name" value="ABC_tran"/>
    <property type="match status" value="1"/>
</dbReference>
<feature type="transmembrane region" description="Helical" evidence="9">
    <location>
        <begin position="211"/>
        <end position="231"/>
    </location>
</feature>
<dbReference type="SMART" id="SM00382">
    <property type="entry name" value="AAA"/>
    <property type="match status" value="1"/>
</dbReference>
<evidence type="ECO:0000256" key="3">
    <source>
        <dbReference type="ARBA" id="ARBA00022692"/>
    </source>
</evidence>
<comment type="caution">
    <text evidence="12">The sequence shown here is derived from an EMBL/GenBank/DDBJ whole genome shotgun (WGS) entry which is preliminary data.</text>
</comment>
<dbReference type="RefSeq" id="WP_103066106.1">
    <property type="nucleotide sequence ID" value="NZ_AZRL01000002.1"/>
</dbReference>
<dbReference type="Gene3D" id="3.40.50.300">
    <property type="entry name" value="P-loop containing nucleotide triphosphate hydrolases"/>
    <property type="match status" value="1"/>
</dbReference>
<feature type="transmembrane region" description="Helical" evidence="9">
    <location>
        <begin position="51"/>
        <end position="71"/>
    </location>
</feature>
<evidence type="ECO:0000256" key="4">
    <source>
        <dbReference type="ARBA" id="ARBA00022741"/>
    </source>
</evidence>
<dbReference type="AlphaFoldDB" id="A0A2K1P701"/>
<dbReference type="EMBL" id="AZRL01000002">
    <property type="protein sequence ID" value="PNR98549.1"/>
    <property type="molecule type" value="Genomic_DNA"/>
</dbReference>
<evidence type="ECO:0000256" key="9">
    <source>
        <dbReference type="SAM" id="Phobius"/>
    </source>
</evidence>
<dbReference type="CDD" id="cd03254">
    <property type="entry name" value="ABCC_Glucan_exporter_like"/>
    <property type="match status" value="1"/>
</dbReference>
<dbReference type="SUPFAM" id="SSF52540">
    <property type="entry name" value="P-loop containing nucleoside triphosphate hydrolases"/>
    <property type="match status" value="1"/>
</dbReference>
<reference evidence="12 13" key="1">
    <citation type="submission" date="2013-12" db="EMBL/GenBank/DDBJ databases">
        <title>Comparative genomics of Petrotoga isolates.</title>
        <authorList>
            <person name="Nesbo C.L."/>
            <person name="Charchuk R."/>
            <person name="Chow K."/>
        </authorList>
    </citation>
    <scope>NUCLEOTIDE SEQUENCE [LARGE SCALE GENOMIC DNA]</scope>
    <source>
        <strain evidence="12 13">DSM 13574</strain>
    </source>
</reference>
<feature type="transmembrane region" description="Helical" evidence="9">
    <location>
        <begin position="132"/>
        <end position="152"/>
    </location>
</feature>
<dbReference type="PANTHER" id="PTHR43394">
    <property type="entry name" value="ATP-DEPENDENT PERMEASE MDL1, MITOCHONDRIAL"/>
    <property type="match status" value="1"/>
</dbReference>
<feature type="domain" description="ABC transporter" evidence="10">
    <location>
        <begin position="412"/>
        <end position="646"/>
    </location>
</feature>
<comment type="subcellular location">
    <subcellularLocation>
        <location evidence="1">Cell membrane</location>
        <topology evidence="1">Multi-pass membrane protein</topology>
    </subcellularLocation>
</comment>
<dbReference type="PROSITE" id="PS50929">
    <property type="entry name" value="ABC_TM1F"/>
    <property type="match status" value="1"/>
</dbReference>